<dbReference type="SMART" id="SM00860">
    <property type="entry name" value="SMI1_KNR4"/>
    <property type="match status" value="1"/>
</dbReference>
<protein>
    <submittedName>
        <fullName evidence="2">SMI1_KNR4 domain-containing protein</fullName>
    </submittedName>
</protein>
<dbReference type="Proteomes" id="UP001152749">
    <property type="component" value="Chromosome"/>
</dbReference>
<feature type="domain" description="Knr4/Smi1-like" evidence="1">
    <location>
        <begin position="77"/>
        <end position="194"/>
    </location>
</feature>
<name>A0A9W4TKH1_9FLAO</name>
<dbReference type="KEGG" id="fcs:TRV642_4182"/>
<evidence type="ECO:0000313" key="2">
    <source>
        <dbReference type="EMBL" id="CAI2768870.1"/>
    </source>
</evidence>
<evidence type="ECO:0000313" key="3">
    <source>
        <dbReference type="Proteomes" id="UP001152749"/>
    </source>
</evidence>
<gene>
    <name evidence="2" type="ORF">TRV642_4182</name>
</gene>
<reference evidence="2" key="1">
    <citation type="submission" date="2022-09" db="EMBL/GenBank/DDBJ databases">
        <authorList>
            <person name="Duchaud E."/>
        </authorList>
    </citation>
    <scope>NUCLEOTIDE SEQUENCE</scope>
    <source>
        <strain evidence="2">TRV642</strain>
    </source>
</reference>
<dbReference type="InterPro" id="IPR018958">
    <property type="entry name" value="Knr4/Smi1-like_dom"/>
</dbReference>
<dbReference type="InterPro" id="IPR037883">
    <property type="entry name" value="Knr4/Smi1-like_sf"/>
</dbReference>
<sequence length="217" mass="25465">MNEIIKDYVDKGIAFVEKHKEYLMYGDDIAKDMIYEFDYSSTKSKSSKMTMSQENATGELVELLKPTDKIWKATDGTITDSQIIEIENQFDIRFPNSYKEYLKYKHFYAIFLNSDIRLYPKPSSNWQNILVENNEEMKEYLLDIGFFAIGDYIDYGIVCFDFRNGREEAKVVFVDCGNMEIEVLAENFISLLENGLKLKEPVLSELKLWQKKMYGMI</sequence>
<accession>A0A9W4TKH1</accession>
<dbReference type="EMBL" id="OX336425">
    <property type="protein sequence ID" value="CAI2768870.1"/>
    <property type="molecule type" value="Genomic_DNA"/>
</dbReference>
<evidence type="ECO:0000259" key="1">
    <source>
        <dbReference type="SMART" id="SM00860"/>
    </source>
</evidence>
<proteinExistence type="predicted"/>
<dbReference type="Pfam" id="PF14568">
    <property type="entry name" value="SUKH_6"/>
    <property type="match status" value="1"/>
</dbReference>
<dbReference type="RefSeq" id="WP_263361404.1">
    <property type="nucleotide sequence ID" value="NZ_JBIPCK010000023.1"/>
</dbReference>
<organism evidence="2 3">
    <name type="scientific">Flavobacterium collinsii</name>
    <dbReference type="NCBI Taxonomy" id="1114861"/>
    <lineage>
        <taxon>Bacteria</taxon>
        <taxon>Pseudomonadati</taxon>
        <taxon>Bacteroidota</taxon>
        <taxon>Flavobacteriia</taxon>
        <taxon>Flavobacteriales</taxon>
        <taxon>Flavobacteriaceae</taxon>
        <taxon>Flavobacterium</taxon>
    </lineage>
</organism>
<dbReference type="SUPFAM" id="SSF160631">
    <property type="entry name" value="SMI1/KNR4-like"/>
    <property type="match status" value="1"/>
</dbReference>
<dbReference type="AlphaFoldDB" id="A0A9W4TKH1"/>
<dbReference type="Gene3D" id="3.40.1580.10">
    <property type="entry name" value="SMI1/KNR4-like"/>
    <property type="match status" value="1"/>
</dbReference>